<keyword evidence="3" id="KW-1185">Reference proteome</keyword>
<organism evidence="2 3">
    <name type="scientific">Microbulbifer echini</name>
    <dbReference type="NCBI Taxonomy" id="1529067"/>
    <lineage>
        <taxon>Bacteria</taxon>
        <taxon>Pseudomonadati</taxon>
        <taxon>Pseudomonadota</taxon>
        <taxon>Gammaproteobacteria</taxon>
        <taxon>Cellvibrionales</taxon>
        <taxon>Microbulbiferaceae</taxon>
        <taxon>Microbulbifer</taxon>
    </lineage>
</organism>
<name>A0ABV4NSY6_9GAMM</name>
<sequence length="186" mass="21309">MNVIFRKGASGKEKAYTLVSILMLLLLMGSFEIGRYQFYNDPGYGGIVVWLLAAIWALPLLLDKHPENKINQSNIVLRSVCWGLCYFIFYGFTWGVIYVAAPAYYTNTFGSEARIERVISKKAVYKNRWGHVCRSIYYGQTYATCVTHRFFESIDVGDTVRLDLLESQYGYFVQSARKLPSNQSSE</sequence>
<gene>
    <name evidence="2" type="ORF">ACCI51_18460</name>
</gene>
<evidence type="ECO:0000256" key="1">
    <source>
        <dbReference type="SAM" id="Phobius"/>
    </source>
</evidence>
<feature type="transmembrane region" description="Helical" evidence="1">
    <location>
        <begin position="83"/>
        <end position="105"/>
    </location>
</feature>
<keyword evidence="1" id="KW-0812">Transmembrane</keyword>
<protein>
    <submittedName>
        <fullName evidence="2">Uncharacterized protein</fullName>
    </submittedName>
</protein>
<feature type="transmembrane region" description="Helical" evidence="1">
    <location>
        <begin position="43"/>
        <end position="62"/>
    </location>
</feature>
<dbReference type="Proteomes" id="UP001569414">
    <property type="component" value="Unassembled WGS sequence"/>
</dbReference>
<keyword evidence="1" id="KW-1133">Transmembrane helix</keyword>
<dbReference type="RefSeq" id="WP_299588420.1">
    <property type="nucleotide sequence ID" value="NZ_JBGMEL010000029.1"/>
</dbReference>
<keyword evidence="1" id="KW-0472">Membrane</keyword>
<reference evidence="2 3" key="1">
    <citation type="submission" date="2024-08" db="EMBL/GenBank/DDBJ databases">
        <authorList>
            <person name="Ishaq N."/>
        </authorList>
    </citation>
    <scope>NUCLEOTIDE SEQUENCE [LARGE SCALE GENOMIC DNA]</scope>
    <source>
        <strain evidence="2 3">JCM 30400</strain>
    </source>
</reference>
<accession>A0ABV4NSY6</accession>
<feature type="transmembrane region" description="Helical" evidence="1">
    <location>
        <begin position="15"/>
        <end position="31"/>
    </location>
</feature>
<comment type="caution">
    <text evidence="2">The sequence shown here is derived from an EMBL/GenBank/DDBJ whole genome shotgun (WGS) entry which is preliminary data.</text>
</comment>
<proteinExistence type="predicted"/>
<evidence type="ECO:0000313" key="3">
    <source>
        <dbReference type="Proteomes" id="UP001569414"/>
    </source>
</evidence>
<evidence type="ECO:0000313" key="2">
    <source>
        <dbReference type="EMBL" id="MFA0792525.1"/>
    </source>
</evidence>
<dbReference type="EMBL" id="JBGMEL010000029">
    <property type="protein sequence ID" value="MFA0792525.1"/>
    <property type="molecule type" value="Genomic_DNA"/>
</dbReference>